<dbReference type="GO" id="GO:0016491">
    <property type="term" value="F:oxidoreductase activity"/>
    <property type="evidence" value="ECO:0007669"/>
    <property type="project" value="UniProtKB-KW"/>
</dbReference>
<keyword evidence="5" id="KW-1185">Reference proteome</keyword>
<accession>A0AAV9V7X4</accession>
<dbReference type="AlphaFoldDB" id="A0AAV9V7X4"/>
<dbReference type="EMBL" id="JAVHNS010000004">
    <property type="protein sequence ID" value="KAK6357909.1"/>
    <property type="molecule type" value="Genomic_DNA"/>
</dbReference>
<dbReference type="Gene3D" id="3.40.50.720">
    <property type="entry name" value="NAD(P)-binding Rossmann-like Domain"/>
    <property type="match status" value="1"/>
</dbReference>
<dbReference type="SUPFAM" id="SSF51735">
    <property type="entry name" value="NAD(P)-binding Rossmann-fold domains"/>
    <property type="match status" value="1"/>
</dbReference>
<dbReference type="PANTHER" id="PTHR47706">
    <property type="entry name" value="NMRA-LIKE FAMILY PROTEIN"/>
    <property type="match status" value="1"/>
</dbReference>
<keyword evidence="1" id="KW-0521">NADP</keyword>
<dbReference type="InterPro" id="IPR008030">
    <property type="entry name" value="NmrA-like"/>
</dbReference>
<dbReference type="PANTHER" id="PTHR47706:SF9">
    <property type="entry name" value="NMRA-LIKE DOMAIN-CONTAINING PROTEIN-RELATED"/>
    <property type="match status" value="1"/>
</dbReference>
<dbReference type="Proteomes" id="UP001373714">
    <property type="component" value="Unassembled WGS sequence"/>
</dbReference>
<proteinExistence type="predicted"/>
<dbReference type="InterPro" id="IPR051609">
    <property type="entry name" value="NmrA/Isoflavone_reductase-like"/>
</dbReference>
<protein>
    <recommendedName>
        <fullName evidence="3">NmrA-like domain-containing protein</fullName>
    </recommendedName>
</protein>
<evidence type="ECO:0000256" key="1">
    <source>
        <dbReference type="ARBA" id="ARBA00022857"/>
    </source>
</evidence>
<evidence type="ECO:0000313" key="5">
    <source>
        <dbReference type="Proteomes" id="UP001373714"/>
    </source>
</evidence>
<dbReference type="Gene3D" id="3.90.25.10">
    <property type="entry name" value="UDP-galactose 4-epimerase, domain 1"/>
    <property type="match status" value="1"/>
</dbReference>
<organism evidence="4 5">
    <name type="scientific">Orbilia blumenaviensis</name>
    <dbReference type="NCBI Taxonomy" id="1796055"/>
    <lineage>
        <taxon>Eukaryota</taxon>
        <taxon>Fungi</taxon>
        <taxon>Dikarya</taxon>
        <taxon>Ascomycota</taxon>
        <taxon>Pezizomycotina</taxon>
        <taxon>Orbiliomycetes</taxon>
        <taxon>Orbiliales</taxon>
        <taxon>Orbiliaceae</taxon>
        <taxon>Orbilia</taxon>
    </lineage>
</organism>
<dbReference type="InterPro" id="IPR036291">
    <property type="entry name" value="NAD(P)-bd_dom_sf"/>
</dbReference>
<reference evidence="4 5" key="1">
    <citation type="submission" date="2019-10" db="EMBL/GenBank/DDBJ databases">
        <authorList>
            <person name="Palmer J.M."/>
        </authorList>
    </citation>
    <scope>NUCLEOTIDE SEQUENCE [LARGE SCALE GENOMIC DNA]</scope>
    <source>
        <strain evidence="4 5">TWF730</strain>
    </source>
</reference>
<name>A0AAV9V7X4_9PEZI</name>
<keyword evidence="2" id="KW-0560">Oxidoreductase</keyword>
<evidence type="ECO:0000256" key="2">
    <source>
        <dbReference type="ARBA" id="ARBA00023002"/>
    </source>
</evidence>
<comment type="caution">
    <text evidence="4">The sequence shown here is derived from an EMBL/GenBank/DDBJ whole genome shotgun (WGS) entry which is preliminary data.</text>
</comment>
<dbReference type="Pfam" id="PF05368">
    <property type="entry name" value="NmrA"/>
    <property type="match status" value="1"/>
</dbReference>
<evidence type="ECO:0000313" key="4">
    <source>
        <dbReference type="EMBL" id="KAK6357909.1"/>
    </source>
</evidence>
<sequence length="305" mass="33588">MAKLPVIAVAGGTGVLGKEIVRALLDPKFRSKYQDVILLTRKATSSDALDWTSKGATVREYSEDNDQTITDALVGVDVLVNVVASIDNGFKSKLAAAVTSPSSDVKLYIPSEFGVEHYLHDFQHPEWDKKKAHFEAVQKRKDLKLCLIFPGLFIEWSVAPWFGLNTKEGKYEFVGSGDTPVSFTSIVDIGNAVASALATVPVESFPEKLYFSGDAVSLRQITESMKAAGAGEIEVSTVDQAEYRAKTISTPGLSPAAYLRFLMAEGKIHNRRNDNELVNPGGKLWKWRTMKEYAQETRGRPWANL</sequence>
<feature type="domain" description="NmrA-like" evidence="3">
    <location>
        <begin position="6"/>
        <end position="239"/>
    </location>
</feature>
<evidence type="ECO:0000259" key="3">
    <source>
        <dbReference type="Pfam" id="PF05368"/>
    </source>
</evidence>
<gene>
    <name evidence="4" type="ORF">TWF730_007266</name>
</gene>